<dbReference type="EMBL" id="CAMKVN010009582">
    <property type="protein sequence ID" value="CAI2193448.1"/>
    <property type="molecule type" value="Genomic_DNA"/>
</dbReference>
<comment type="similarity">
    <text evidence="5">Belongs to the class VI-like SAM-binding methyltransferase superfamily. Isoprenylcysteine carboxyl methyltransferase family.</text>
</comment>
<feature type="transmembrane region" description="Helical" evidence="5">
    <location>
        <begin position="120"/>
        <end position="140"/>
    </location>
</feature>
<comment type="caution">
    <text evidence="6">The sequence shown here is derived from an EMBL/GenBank/DDBJ whole genome shotgun (WGS) entry which is preliminary data.</text>
</comment>
<comment type="catalytic activity">
    <reaction evidence="5">
        <text>[protein]-C-terminal S-[(2E,6E)-farnesyl]-L-cysteine + S-adenosyl-L-methionine = [protein]-C-terminal S-[(2E,6E)-farnesyl]-L-cysteine methyl ester + S-adenosyl-L-homocysteine</text>
        <dbReference type="Rhea" id="RHEA:21672"/>
        <dbReference type="Rhea" id="RHEA-COMP:12125"/>
        <dbReference type="Rhea" id="RHEA-COMP:12126"/>
        <dbReference type="ChEBI" id="CHEBI:57856"/>
        <dbReference type="ChEBI" id="CHEBI:59789"/>
        <dbReference type="ChEBI" id="CHEBI:90510"/>
        <dbReference type="ChEBI" id="CHEBI:90511"/>
        <dbReference type="EC" id="2.1.1.100"/>
    </reaction>
</comment>
<accession>A0A9W4T5N4</accession>
<keyword evidence="5" id="KW-0256">Endoplasmic reticulum</keyword>
<dbReference type="GO" id="GO:0032259">
    <property type="term" value="P:methylation"/>
    <property type="evidence" value="ECO:0007669"/>
    <property type="project" value="UniProtKB-KW"/>
</dbReference>
<evidence type="ECO:0000313" key="6">
    <source>
        <dbReference type="EMBL" id="CAI2193448.1"/>
    </source>
</evidence>
<evidence type="ECO:0000313" key="7">
    <source>
        <dbReference type="Proteomes" id="UP001153678"/>
    </source>
</evidence>
<keyword evidence="2 5" id="KW-0812">Transmembrane</keyword>
<evidence type="ECO:0000256" key="3">
    <source>
        <dbReference type="ARBA" id="ARBA00022989"/>
    </source>
</evidence>
<evidence type="ECO:0000256" key="1">
    <source>
        <dbReference type="ARBA" id="ARBA00004141"/>
    </source>
</evidence>
<feature type="transmembrane region" description="Helical" evidence="5">
    <location>
        <begin position="81"/>
        <end position="99"/>
    </location>
</feature>
<keyword evidence="3 5" id="KW-1133">Transmembrane helix</keyword>
<organism evidence="6 7">
    <name type="scientific">Funneliformis geosporum</name>
    <dbReference type="NCBI Taxonomy" id="1117311"/>
    <lineage>
        <taxon>Eukaryota</taxon>
        <taxon>Fungi</taxon>
        <taxon>Fungi incertae sedis</taxon>
        <taxon>Mucoromycota</taxon>
        <taxon>Glomeromycotina</taxon>
        <taxon>Glomeromycetes</taxon>
        <taxon>Glomerales</taxon>
        <taxon>Glomeraceae</taxon>
        <taxon>Funneliformis</taxon>
    </lineage>
</organism>
<dbReference type="Gene3D" id="1.20.120.1630">
    <property type="match status" value="1"/>
</dbReference>
<protein>
    <recommendedName>
        <fullName evidence="5">Protein-S-isoprenylcysteine O-methyltransferase</fullName>
        <ecNumber evidence="5">2.1.1.100</ecNumber>
    </recommendedName>
</protein>
<dbReference type="Pfam" id="PF04140">
    <property type="entry name" value="ICMT"/>
    <property type="match status" value="1"/>
</dbReference>
<dbReference type="OrthoDB" id="422086at2759"/>
<gene>
    <name evidence="6" type="ORF">FWILDA_LOCUS16081</name>
</gene>
<keyword evidence="4 5" id="KW-0472">Membrane</keyword>
<evidence type="ECO:0000256" key="2">
    <source>
        <dbReference type="ARBA" id="ARBA00022692"/>
    </source>
</evidence>
<feature type="transmembrane region" description="Helical" evidence="5">
    <location>
        <begin position="160"/>
        <end position="182"/>
    </location>
</feature>
<sequence length="215" mass="25902">MYGKIFMVIVQTIIDITPPRTNAIQYILSRKSLKDFDNILNLLIVFQTLLYCYVMYQQENGSIPILPDENHKFSEWNRVEVFYHLCNIVGSFLILRSYDTLKEYFNPNVTIKKDHKLITTGPYSLLVHPSYTGVILQWIFLFNLHFQLFRYIPVYFPSKLGNILSSWWFKAFEVISLYVLLYKRVIHEEKLMKNHFGKDWDVYSRQRKRFIPYIF</sequence>
<keyword evidence="7" id="KW-1185">Reference proteome</keyword>
<evidence type="ECO:0000256" key="4">
    <source>
        <dbReference type="ARBA" id="ARBA00023136"/>
    </source>
</evidence>
<dbReference type="InterPro" id="IPR007269">
    <property type="entry name" value="ICMT_MeTrfase"/>
</dbReference>
<keyword evidence="5" id="KW-0489">Methyltransferase</keyword>
<proteinExistence type="inferred from homology"/>
<feature type="transmembrane region" description="Helical" evidence="5">
    <location>
        <begin position="39"/>
        <end position="56"/>
    </location>
</feature>
<evidence type="ECO:0000256" key="5">
    <source>
        <dbReference type="RuleBase" id="RU362022"/>
    </source>
</evidence>
<reference evidence="6" key="1">
    <citation type="submission" date="2022-08" db="EMBL/GenBank/DDBJ databases">
        <authorList>
            <person name="Kallberg Y."/>
            <person name="Tangrot J."/>
            <person name="Rosling A."/>
        </authorList>
    </citation>
    <scope>NUCLEOTIDE SEQUENCE</scope>
    <source>
        <strain evidence="6">Wild A</strain>
    </source>
</reference>
<dbReference type="Proteomes" id="UP001153678">
    <property type="component" value="Unassembled WGS sequence"/>
</dbReference>
<dbReference type="GO" id="GO:0004671">
    <property type="term" value="F:protein C-terminal S-isoprenylcysteine carboxyl O-methyltransferase activity"/>
    <property type="evidence" value="ECO:0007669"/>
    <property type="project" value="UniProtKB-EC"/>
</dbReference>
<dbReference type="AlphaFoldDB" id="A0A9W4T5N4"/>
<name>A0A9W4T5N4_9GLOM</name>
<comment type="subcellular location">
    <subcellularLocation>
        <location evidence="5">Endoplasmic reticulum membrane</location>
        <topology evidence="5">Multi-pass membrane protein</topology>
    </subcellularLocation>
    <subcellularLocation>
        <location evidence="1">Membrane</location>
        <topology evidence="1">Multi-pass membrane protein</topology>
    </subcellularLocation>
</comment>
<keyword evidence="5" id="KW-0808">Transferase</keyword>
<dbReference type="PANTHER" id="PTHR12714">
    <property type="entry name" value="PROTEIN-S ISOPRENYLCYSTEINE O-METHYLTRANSFERASE"/>
    <property type="match status" value="1"/>
</dbReference>
<keyword evidence="5" id="KW-0949">S-adenosyl-L-methionine</keyword>
<dbReference type="PANTHER" id="PTHR12714:SF9">
    <property type="entry name" value="PROTEIN-S-ISOPRENYLCYSTEINE O-METHYLTRANSFERASE"/>
    <property type="match status" value="1"/>
</dbReference>
<dbReference type="GO" id="GO:0005789">
    <property type="term" value="C:endoplasmic reticulum membrane"/>
    <property type="evidence" value="ECO:0007669"/>
    <property type="project" value="UniProtKB-SubCell"/>
</dbReference>
<dbReference type="EC" id="2.1.1.100" evidence="5"/>